<feature type="region of interest" description="Disordered" evidence="1">
    <location>
        <begin position="1"/>
        <end position="30"/>
    </location>
</feature>
<keyword evidence="5" id="KW-1185">Reference proteome</keyword>
<dbReference type="FunCoup" id="A0A4S2N2D0">
    <property type="interactions" value="5"/>
</dbReference>
<dbReference type="InterPro" id="IPR036609">
    <property type="entry name" value="LCCL_sf"/>
</dbReference>
<gene>
    <name evidence="4" type="ORF">EX30DRAFT_354385</name>
</gene>
<evidence type="ECO:0000256" key="2">
    <source>
        <dbReference type="SAM" id="Phobius"/>
    </source>
</evidence>
<dbReference type="SMART" id="SM00603">
    <property type="entry name" value="LCCL"/>
    <property type="match status" value="1"/>
</dbReference>
<accession>A0A4S2N2D0</accession>
<feature type="transmembrane region" description="Helical" evidence="2">
    <location>
        <begin position="431"/>
        <end position="449"/>
    </location>
</feature>
<protein>
    <recommendedName>
        <fullName evidence="3">LCCL domain-containing protein</fullName>
    </recommendedName>
</protein>
<feature type="transmembrane region" description="Helical" evidence="2">
    <location>
        <begin position="400"/>
        <end position="419"/>
    </location>
</feature>
<dbReference type="InterPro" id="IPR004043">
    <property type="entry name" value="LCCL"/>
</dbReference>
<feature type="transmembrane region" description="Helical" evidence="2">
    <location>
        <begin position="88"/>
        <end position="108"/>
    </location>
</feature>
<keyword evidence="2" id="KW-0812">Transmembrane</keyword>
<dbReference type="EMBL" id="ML220114">
    <property type="protein sequence ID" value="TGZ83227.1"/>
    <property type="molecule type" value="Genomic_DNA"/>
</dbReference>
<sequence length="614" mass="67385">MNAVPDPTPSTPLQRLTSADLNPAPAASPPRHRRLLTACRTWLDDALVPWVQGPSPPLDVAFTPLFPTLQQWPSRVLDRMLKRRKVKALALGSFLLLWLVLFSIVVHYSRFADRVEGIIPNHLSCDEAFWYKNNECGLDGSYCKPFENRAVAFRCPANCLSAGQIRNPRAVGDLVLSHLPFVVGGPDPYDPTNITYRADSFICPSAIHAGIVSNRYGGCGIVLQTGMGTNYPSSRRHGVSSIGFPSSFPSSYTFVPQTEYHSTACQDLRWHLFAVSIPFTTLVIILLPRLPAVAFSSLFSGIFFHVALASDPPFMEDPSGLVSRALSRFLPAAFIAAVLWTHVFKPVHHHPIFTSGTAIIEKCILFLGGLWIGALNNLTFDVLIPLDRLTPRDLNSQPGAKAALAIVIILLFFCALLQIHYLRLSGQLPSMLALYALFGIALGLLAAIPGNSLRIHHYILALLLLPGTRVPTRASMLFQGILLGLFINGVARWGFAGIVETPYSLQGDGLFYSAIPAFQPPPLVADKNVTVYWNTTALDRTYVEGVSLLVNDVERARAALEDGEVTVERKEGEVTFLRLGYVKDLLVGSVYDYTRAGVVDVDGSWKEPGKGWSR</sequence>
<feature type="domain" description="LCCL" evidence="3">
    <location>
        <begin position="155"/>
        <end position="242"/>
    </location>
</feature>
<dbReference type="OrthoDB" id="441660at2759"/>
<feature type="compositionally biased region" description="Polar residues" evidence="1">
    <location>
        <begin position="11"/>
        <end position="20"/>
    </location>
</feature>
<dbReference type="PANTHER" id="PTHR31331">
    <property type="entry name" value="LCCL DOMAIN PROTEIN (AFU_ORTHOLOGUE AFUA_5G08630)"/>
    <property type="match status" value="1"/>
</dbReference>
<reference evidence="4 5" key="1">
    <citation type="submission" date="2019-04" db="EMBL/GenBank/DDBJ databases">
        <title>Comparative genomics and transcriptomics to analyze fruiting body development in filamentous ascomycetes.</title>
        <authorList>
            <consortium name="DOE Joint Genome Institute"/>
            <person name="Lutkenhaus R."/>
            <person name="Traeger S."/>
            <person name="Breuer J."/>
            <person name="Kuo A."/>
            <person name="Lipzen A."/>
            <person name="Pangilinan J."/>
            <person name="Dilworth D."/>
            <person name="Sandor L."/>
            <person name="Poggeler S."/>
            <person name="Barry K."/>
            <person name="Grigoriev I.V."/>
            <person name="Nowrousian M."/>
        </authorList>
    </citation>
    <scope>NUCLEOTIDE SEQUENCE [LARGE SCALE GENOMIC DNA]</scope>
    <source>
        <strain evidence="4 5">CBS 389.68</strain>
    </source>
</reference>
<dbReference type="PROSITE" id="PS50820">
    <property type="entry name" value="LCCL"/>
    <property type="match status" value="1"/>
</dbReference>
<feature type="compositionally biased region" description="Pro residues" evidence="1">
    <location>
        <begin position="1"/>
        <end position="10"/>
    </location>
</feature>
<organism evidence="4 5">
    <name type="scientific">Ascodesmis nigricans</name>
    <dbReference type="NCBI Taxonomy" id="341454"/>
    <lineage>
        <taxon>Eukaryota</taxon>
        <taxon>Fungi</taxon>
        <taxon>Dikarya</taxon>
        <taxon>Ascomycota</taxon>
        <taxon>Pezizomycotina</taxon>
        <taxon>Pezizomycetes</taxon>
        <taxon>Pezizales</taxon>
        <taxon>Ascodesmidaceae</taxon>
        <taxon>Ascodesmis</taxon>
    </lineage>
</organism>
<dbReference type="Gene3D" id="2.170.130.20">
    <property type="entry name" value="LCCL-like domain"/>
    <property type="match status" value="1"/>
</dbReference>
<evidence type="ECO:0000313" key="5">
    <source>
        <dbReference type="Proteomes" id="UP000298138"/>
    </source>
</evidence>
<name>A0A4S2N2D0_9PEZI</name>
<dbReference type="InterPro" id="IPR051957">
    <property type="entry name" value="CRISP-LCCL_domain"/>
</dbReference>
<dbReference type="InParanoid" id="A0A4S2N2D0"/>
<dbReference type="Proteomes" id="UP000298138">
    <property type="component" value="Unassembled WGS sequence"/>
</dbReference>
<feature type="transmembrane region" description="Helical" evidence="2">
    <location>
        <begin position="292"/>
        <end position="309"/>
    </location>
</feature>
<feature type="transmembrane region" description="Helical" evidence="2">
    <location>
        <begin position="359"/>
        <end position="380"/>
    </location>
</feature>
<dbReference type="AlphaFoldDB" id="A0A4S2N2D0"/>
<evidence type="ECO:0000259" key="3">
    <source>
        <dbReference type="PROSITE" id="PS50820"/>
    </source>
</evidence>
<proteinExistence type="predicted"/>
<keyword evidence="2" id="KW-0472">Membrane</keyword>
<evidence type="ECO:0000313" key="4">
    <source>
        <dbReference type="EMBL" id="TGZ83227.1"/>
    </source>
</evidence>
<dbReference type="Pfam" id="PF03815">
    <property type="entry name" value="LCCL"/>
    <property type="match status" value="1"/>
</dbReference>
<dbReference type="STRING" id="341454.A0A4S2N2D0"/>
<dbReference type="SUPFAM" id="SSF69848">
    <property type="entry name" value="LCCL domain"/>
    <property type="match status" value="1"/>
</dbReference>
<feature type="transmembrane region" description="Helical" evidence="2">
    <location>
        <begin position="329"/>
        <end position="347"/>
    </location>
</feature>
<keyword evidence="2" id="KW-1133">Transmembrane helix</keyword>
<evidence type="ECO:0000256" key="1">
    <source>
        <dbReference type="SAM" id="MobiDB-lite"/>
    </source>
</evidence>
<dbReference type="PANTHER" id="PTHR31331:SF1">
    <property type="entry name" value="CYSTEINE RICH SECRETORY PROTEIN LCCL DOMAIN CONTAINING 2"/>
    <property type="match status" value="1"/>
</dbReference>